<evidence type="ECO:0000313" key="5">
    <source>
        <dbReference type="Proteomes" id="UP000429552"/>
    </source>
</evidence>
<accession>A0A640TNX9</accession>
<keyword evidence="6" id="KW-1185">Reference proteome</keyword>
<dbReference type="InterPro" id="IPR052019">
    <property type="entry name" value="F420H2_bilvrd_red/Heme_oxyg"/>
</dbReference>
<evidence type="ECO:0000313" key="4">
    <source>
        <dbReference type="EMBL" id="WAU00105.1"/>
    </source>
</evidence>
<evidence type="ECO:0000259" key="2">
    <source>
        <dbReference type="Pfam" id="PF01243"/>
    </source>
</evidence>
<dbReference type="NCBIfam" id="TIGR03618">
    <property type="entry name" value="Rv1155_F420"/>
    <property type="match status" value="1"/>
</dbReference>
<dbReference type="RefSeq" id="WP_159489822.1">
    <property type="nucleotide sequence ID" value="NZ_BLIP01000002.1"/>
</dbReference>
<dbReference type="EMBL" id="BLIP01000002">
    <property type="protein sequence ID" value="GFE25673.1"/>
    <property type="molecule type" value="Genomic_DNA"/>
</dbReference>
<keyword evidence="1" id="KW-0560">Oxidoreductase</keyword>
<evidence type="ECO:0000313" key="6">
    <source>
        <dbReference type="Proteomes" id="UP001210609"/>
    </source>
</evidence>
<sequence length="135" mass="14648">MADTHLRSDPAYLAFWEERHVGFLSTSRRDGTHHLVPVGVTYDSEAGVARVITSSTSKKARNIIDGGPGARAAVSQADGARWATLEGIAVVNDDPAAVADAVERYTKRYHPPRANPKRVVIEITVTKTMGNVKPR</sequence>
<dbReference type="GO" id="GO:0005829">
    <property type="term" value="C:cytosol"/>
    <property type="evidence" value="ECO:0007669"/>
    <property type="project" value="TreeGrafter"/>
</dbReference>
<feature type="domain" description="Pyridoxamine 5'-phosphate oxidase N-terminal" evidence="2">
    <location>
        <begin position="9"/>
        <end position="127"/>
    </location>
</feature>
<proteinExistence type="predicted"/>
<evidence type="ECO:0000313" key="3">
    <source>
        <dbReference type="EMBL" id="GFE25673.1"/>
    </source>
</evidence>
<dbReference type="Proteomes" id="UP001210609">
    <property type="component" value="Chromosome"/>
</dbReference>
<name>A0A640TNX9_STRNI</name>
<dbReference type="EMBL" id="CP114202">
    <property type="protein sequence ID" value="WAU00105.1"/>
    <property type="molecule type" value="Genomic_DNA"/>
</dbReference>
<dbReference type="Pfam" id="PF01243">
    <property type="entry name" value="PNPOx_N"/>
    <property type="match status" value="1"/>
</dbReference>
<dbReference type="PANTHER" id="PTHR35176">
    <property type="entry name" value="HEME OXYGENASE HI_0854-RELATED"/>
    <property type="match status" value="1"/>
</dbReference>
<reference evidence="3 5" key="1">
    <citation type="submission" date="2019-12" db="EMBL/GenBank/DDBJ databases">
        <title>Whole genome shotgun sequence of Streptomyces libani subsp. libani NBRC 13452.</title>
        <authorList>
            <person name="Ichikawa N."/>
            <person name="Kimura A."/>
            <person name="Kitahashi Y."/>
            <person name="Komaki H."/>
            <person name="Tamura T."/>
        </authorList>
    </citation>
    <scope>NUCLEOTIDE SEQUENCE [LARGE SCALE GENOMIC DNA]</scope>
    <source>
        <strain evidence="3 5">NBRC 13452</strain>
    </source>
</reference>
<gene>
    <name evidence="3" type="ORF">Sliba_61260</name>
    <name evidence="4" type="ORF">STRLI_006322</name>
</gene>
<reference evidence="4 6" key="2">
    <citation type="submission" date="2022-12" db="EMBL/GenBank/DDBJ databases">
        <authorList>
            <person name="Ruckert C."/>
            <person name="Busche T."/>
            <person name="Kalinowski J."/>
            <person name="Wittmann C."/>
        </authorList>
    </citation>
    <scope>NUCLEOTIDE SEQUENCE [LARGE SCALE GENOMIC DNA]</scope>
    <source>
        <strain evidence="4 6">DSM 40555</strain>
    </source>
</reference>
<protein>
    <submittedName>
        <fullName evidence="3">PPOX class F420-dependent enzyme</fullName>
    </submittedName>
    <submittedName>
        <fullName evidence="4">Pyridoxamine 5'-phosphate oxidase family protein</fullName>
    </submittedName>
</protein>
<organism evidence="3 5">
    <name type="scientific">Streptomyces nigrescens</name>
    <dbReference type="NCBI Taxonomy" id="1920"/>
    <lineage>
        <taxon>Bacteria</taxon>
        <taxon>Bacillati</taxon>
        <taxon>Actinomycetota</taxon>
        <taxon>Actinomycetes</taxon>
        <taxon>Kitasatosporales</taxon>
        <taxon>Streptomycetaceae</taxon>
        <taxon>Streptomyces</taxon>
    </lineage>
</organism>
<evidence type="ECO:0000256" key="1">
    <source>
        <dbReference type="ARBA" id="ARBA00023002"/>
    </source>
</evidence>
<dbReference type="PANTHER" id="PTHR35176:SF1">
    <property type="entry name" value="F420H(2)-DEPENDENT BILIVERDIN REDUCTASE"/>
    <property type="match status" value="1"/>
</dbReference>
<dbReference type="AlphaFoldDB" id="A0A640TNX9"/>
<dbReference type="SUPFAM" id="SSF50475">
    <property type="entry name" value="FMN-binding split barrel"/>
    <property type="match status" value="1"/>
</dbReference>
<dbReference type="Gene3D" id="2.30.110.10">
    <property type="entry name" value="Electron Transport, Fmn-binding Protein, Chain A"/>
    <property type="match status" value="1"/>
</dbReference>
<dbReference type="GO" id="GO:0016627">
    <property type="term" value="F:oxidoreductase activity, acting on the CH-CH group of donors"/>
    <property type="evidence" value="ECO:0007669"/>
    <property type="project" value="TreeGrafter"/>
</dbReference>
<dbReference type="GO" id="GO:0070967">
    <property type="term" value="F:coenzyme F420 binding"/>
    <property type="evidence" value="ECO:0007669"/>
    <property type="project" value="TreeGrafter"/>
</dbReference>
<dbReference type="InterPro" id="IPR011576">
    <property type="entry name" value="Pyridox_Oxase_N"/>
</dbReference>
<dbReference type="InterPro" id="IPR019920">
    <property type="entry name" value="F420-binding_dom_put"/>
</dbReference>
<dbReference type="InterPro" id="IPR012349">
    <property type="entry name" value="Split_barrel_FMN-bd"/>
</dbReference>
<dbReference type="Proteomes" id="UP000429552">
    <property type="component" value="Unassembled WGS sequence"/>
</dbReference>